<evidence type="ECO:0000313" key="1">
    <source>
        <dbReference type="EMBL" id="PJZ54068.1"/>
    </source>
</evidence>
<dbReference type="EMBL" id="NPDU01000040">
    <property type="protein sequence ID" value="PJZ61091.1"/>
    <property type="molecule type" value="Genomic_DNA"/>
</dbReference>
<name>A0A2M9YRB3_9LEPT</name>
<reference evidence="3 4" key="1">
    <citation type="submission" date="2017-07" db="EMBL/GenBank/DDBJ databases">
        <title>Leptospira spp. isolated from tropical soils.</title>
        <authorList>
            <person name="Thibeaux R."/>
            <person name="Iraola G."/>
            <person name="Ferres I."/>
            <person name="Bierque E."/>
            <person name="Girault D."/>
            <person name="Soupe-Gilbert M.-E."/>
            <person name="Picardeau M."/>
            <person name="Goarant C."/>
        </authorList>
    </citation>
    <scope>NUCLEOTIDE SEQUENCE [LARGE SCALE GENOMIC DNA]</scope>
    <source>
        <strain evidence="1 4">FH2-B-C1</strain>
        <strain evidence="2 3">FH2-B-D1</strain>
    </source>
</reference>
<accession>A0A2M9YRB3</accession>
<dbReference type="Proteomes" id="UP000232149">
    <property type="component" value="Unassembled WGS sequence"/>
</dbReference>
<keyword evidence="3" id="KW-1185">Reference proteome</keyword>
<comment type="caution">
    <text evidence="1">The sequence shown here is derived from an EMBL/GenBank/DDBJ whole genome shotgun (WGS) entry which is preliminary data.</text>
</comment>
<evidence type="ECO:0000313" key="2">
    <source>
        <dbReference type="EMBL" id="PJZ61091.1"/>
    </source>
</evidence>
<gene>
    <name evidence="2" type="ORF">CH376_15055</name>
    <name evidence="1" type="ORF">CH380_06020</name>
</gene>
<dbReference type="Proteomes" id="UP000232188">
    <property type="component" value="Unassembled WGS sequence"/>
</dbReference>
<dbReference type="AlphaFoldDB" id="A0A2M9YRB3"/>
<evidence type="ECO:0000313" key="4">
    <source>
        <dbReference type="Proteomes" id="UP000232188"/>
    </source>
</evidence>
<dbReference type="EMBL" id="NPDV01000004">
    <property type="protein sequence ID" value="PJZ54068.1"/>
    <property type="molecule type" value="Genomic_DNA"/>
</dbReference>
<proteinExistence type="predicted"/>
<evidence type="ECO:0000313" key="3">
    <source>
        <dbReference type="Proteomes" id="UP000232149"/>
    </source>
</evidence>
<organism evidence="1 4">
    <name type="scientific">Leptospira adleri</name>
    <dbReference type="NCBI Taxonomy" id="2023186"/>
    <lineage>
        <taxon>Bacteria</taxon>
        <taxon>Pseudomonadati</taxon>
        <taxon>Spirochaetota</taxon>
        <taxon>Spirochaetia</taxon>
        <taxon>Leptospirales</taxon>
        <taxon>Leptospiraceae</taxon>
        <taxon>Leptospira</taxon>
    </lineage>
</organism>
<protein>
    <submittedName>
        <fullName evidence="1">Uncharacterized protein</fullName>
    </submittedName>
</protein>
<sequence length="83" mass="10041">MFLRGSKIWLGLRIREKILLYKKIREFPHFLDFQTKSWFRNPPVFGKNHKRILLISTIVPKRLFLGKRKVGTPIVPRKHSLRF</sequence>